<dbReference type="GO" id="GO:0005615">
    <property type="term" value="C:extracellular space"/>
    <property type="evidence" value="ECO:0007669"/>
    <property type="project" value="TreeGrafter"/>
</dbReference>
<keyword evidence="5" id="KW-0677">Repeat</keyword>
<protein>
    <recommendedName>
        <fullName evidence="3">Protein S100-A11</fullName>
    </recommendedName>
    <alternativeName>
        <fullName evidence="8">Calgizzarin</fullName>
    </alternativeName>
    <alternativeName>
        <fullName evidence="9">S100 calcium-binding protein A11</fullName>
    </alternativeName>
</protein>
<evidence type="ECO:0000259" key="11">
    <source>
        <dbReference type="PROSITE" id="PS50222"/>
    </source>
</evidence>
<evidence type="ECO:0000256" key="4">
    <source>
        <dbReference type="ARBA" id="ARBA00022723"/>
    </source>
</evidence>
<dbReference type="SUPFAM" id="SSF47473">
    <property type="entry name" value="EF-hand"/>
    <property type="match status" value="1"/>
</dbReference>
<sequence length="282" mass="31776">LWHPHPSSIEGKITCYSIILNRGERVHFCLIWHPLKPGALGDRLVHVYGWASPELKERGQERKRKRRWEQKKKRTARKTDWGRRREALREERKTRAGQSHTREPAVPSLLALHGWQVRICRDRTESGGAFAQPGERGRARGRLAAKGVGWVWRGAECSGVSTPPCPFRSASAMSKVPTSPTETERCIESLLAVFQRYAGREGDNCTLSKREFLSFMNSELASFTKNQKDPAVLDRMMKKLDLNCDGQLDFQEFLNLIGGIAQACHVALCAGGPPGPQQPKKL</sequence>
<dbReference type="PROSITE" id="PS00303">
    <property type="entry name" value="S100_CABP"/>
    <property type="match status" value="1"/>
</dbReference>
<dbReference type="InterPro" id="IPR028482">
    <property type="entry name" value="S100A11"/>
</dbReference>
<evidence type="ECO:0000256" key="3">
    <source>
        <dbReference type="ARBA" id="ARBA00018064"/>
    </source>
</evidence>
<evidence type="ECO:0000256" key="9">
    <source>
        <dbReference type="ARBA" id="ARBA00032652"/>
    </source>
</evidence>
<dbReference type="InterPro" id="IPR013787">
    <property type="entry name" value="S100_Ca-bd_sub"/>
</dbReference>
<dbReference type="SMART" id="SM00054">
    <property type="entry name" value="EFh"/>
    <property type="match status" value="1"/>
</dbReference>
<keyword evidence="4" id="KW-0479">Metal-binding</keyword>
<dbReference type="Gene3D" id="1.10.238.10">
    <property type="entry name" value="EF-hand"/>
    <property type="match status" value="1"/>
</dbReference>
<keyword evidence="6" id="KW-0106">Calcium</keyword>
<evidence type="ECO:0000256" key="8">
    <source>
        <dbReference type="ARBA" id="ARBA00030085"/>
    </source>
</evidence>
<dbReference type="PANTHER" id="PTHR11639:SF60">
    <property type="entry name" value="PROTEIN S100-A11"/>
    <property type="match status" value="1"/>
</dbReference>
<dbReference type="PROSITE" id="PS00018">
    <property type="entry name" value="EF_HAND_1"/>
    <property type="match status" value="1"/>
</dbReference>
<evidence type="ECO:0000313" key="12">
    <source>
        <dbReference type="Ensembl" id="ENSPCEP00000009448.1"/>
    </source>
</evidence>
<dbReference type="AlphaFoldDB" id="A0A8C8RRA5"/>
<dbReference type="GO" id="GO:0005509">
    <property type="term" value="F:calcium ion binding"/>
    <property type="evidence" value="ECO:0007669"/>
    <property type="project" value="InterPro"/>
</dbReference>
<dbReference type="GO" id="GO:0048306">
    <property type="term" value="F:calcium-dependent protein binding"/>
    <property type="evidence" value="ECO:0007669"/>
    <property type="project" value="InterPro"/>
</dbReference>
<keyword evidence="7" id="KW-1015">Disulfide bond</keyword>
<reference evidence="12" key="2">
    <citation type="submission" date="2025-09" db="UniProtKB">
        <authorList>
            <consortium name="Ensembl"/>
        </authorList>
    </citation>
    <scope>IDENTIFICATION</scope>
</reference>
<dbReference type="Ensembl" id="ENSPCET00000009775.1">
    <property type="protein sequence ID" value="ENSPCEP00000009448.1"/>
    <property type="gene ID" value="ENSPCEG00000007550.1"/>
</dbReference>
<dbReference type="Proteomes" id="UP000694393">
    <property type="component" value="Unplaced"/>
</dbReference>
<feature type="compositionally biased region" description="Basic and acidic residues" evidence="10">
    <location>
        <begin position="77"/>
        <end position="94"/>
    </location>
</feature>
<keyword evidence="13" id="KW-1185">Reference proteome</keyword>
<feature type="compositionally biased region" description="Basic residues" evidence="10">
    <location>
        <begin position="61"/>
        <end position="76"/>
    </location>
</feature>
<evidence type="ECO:0000256" key="2">
    <source>
        <dbReference type="ARBA" id="ARBA00011748"/>
    </source>
</evidence>
<comment type="subunit">
    <text evidence="2">Homodimer; disulfide-linked.</text>
</comment>
<dbReference type="GO" id="GO:0044548">
    <property type="term" value="F:S100 protein binding"/>
    <property type="evidence" value="ECO:0007669"/>
    <property type="project" value="TreeGrafter"/>
</dbReference>
<dbReference type="GO" id="GO:0005737">
    <property type="term" value="C:cytoplasm"/>
    <property type="evidence" value="ECO:0007669"/>
    <property type="project" value="TreeGrafter"/>
</dbReference>
<evidence type="ECO:0000256" key="6">
    <source>
        <dbReference type="ARBA" id="ARBA00022837"/>
    </source>
</evidence>
<evidence type="ECO:0000256" key="10">
    <source>
        <dbReference type="SAM" id="MobiDB-lite"/>
    </source>
</evidence>
<evidence type="ECO:0000313" key="13">
    <source>
        <dbReference type="Proteomes" id="UP000694393"/>
    </source>
</evidence>
<dbReference type="PANTHER" id="PTHR11639">
    <property type="entry name" value="S100 CALCIUM-BINDING PROTEIN"/>
    <property type="match status" value="1"/>
</dbReference>
<feature type="region of interest" description="Disordered" evidence="10">
    <location>
        <begin position="59"/>
        <end position="103"/>
    </location>
</feature>
<accession>A0A8C8RRA5</accession>
<dbReference type="InterPro" id="IPR011992">
    <property type="entry name" value="EF-hand-dom_pair"/>
</dbReference>
<reference evidence="12" key="1">
    <citation type="submission" date="2025-08" db="UniProtKB">
        <authorList>
            <consortium name="Ensembl"/>
        </authorList>
    </citation>
    <scope>IDENTIFICATION</scope>
</reference>
<evidence type="ECO:0000256" key="7">
    <source>
        <dbReference type="ARBA" id="ARBA00023157"/>
    </source>
</evidence>
<dbReference type="CDD" id="cd05023">
    <property type="entry name" value="S-100A11"/>
    <property type="match status" value="1"/>
</dbReference>
<name>A0A8C8RRA5_9SAUR</name>
<dbReference type="Pfam" id="PF01023">
    <property type="entry name" value="S_100"/>
    <property type="match status" value="1"/>
</dbReference>
<comment type="similarity">
    <text evidence="1">Belongs to the S-100 family.</text>
</comment>
<dbReference type="GO" id="GO:0042127">
    <property type="term" value="P:regulation of cell population proliferation"/>
    <property type="evidence" value="ECO:0007669"/>
    <property type="project" value="InterPro"/>
</dbReference>
<dbReference type="InterPro" id="IPR002048">
    <property type="entry name" value="EF_hand_dom"/>
</dbReference>
<dbReference type="InterPro" id="IPR001751">
    <property type="entry name" value="S100/CaBP7/8-like_CS"/>
</dbReference>
<evidence type="ECO:0000256" key="5">
    <source>
        <dbReference type="ARBA" id="ARBA00022737"/>
    </source>
</evidence>
<dbReference type="PROSITE" id="PS50222">
    <property type="entry name" value="EF_HAND_2"/>
    <property type="match status" value="1"/>
</dbReference>
<feature type="domain" description="EF-hand" evidence="11">
    <location>
        <begin position="228"/>
        <end position="263"/>
    </location>
</feature>
<dbReference type="InterPro" id="IPR018247">
    <property type="entry name" value="EF_Hand_1_Ca_BS"/>
</dbReference>
<dbReference type="SMART" id="SM01394">
    <property type="entry name" value="S_100"/>
    <property type="match status" value="1"/>
</dbReference>
<evidence type="ECO:0000256" key="1">
    <source>
        <dbReference type="ARBA" id="ARBA00007323"/>
    </source>
</evidence>
<organism evidence="12 13">
    <name type="scientific">Pelusios castaneus</name>
    <name type="common">West African mud turtle</name>
    <dbReference type="NCBI Taxonomy" id="367368"/>
    <lineage>
        <taxon>Eukaryota</taxon>
        <taxon>Metazoa</taxon>
        <taxon>Chordata</taxon>
        <taxon>Craniata</taxon>
        <taxon>Vertebrata</taxon>
        <taxon>Euteleostomi</taxon>
        <taxon>Archelosauria</taxon>
        <taxon>Testudinata</taxon>
        <taxon>Testudines</taxon>
        <taxon>Pleurodira</taxon>
        <taxon>Pelomedusidae</taxon>
        <taxon>Pelusios</taxon>
    </lineage>
</organism>
<proteinExistence type="inferred from homology"/>